<evidence type="ECO:0000313" key="1">
    <source>
        <dbReference type="EMBL" id="RRT46652.1"/>
    </source>
</evidence>
<gene>
    <name evidence="1" type="ORF">B296_00028331</name>
</gene>
<dbReference type="EMBL" id="AMZH03015044">
    <property type="protein sequence ID" value="RRT46652.1"/>
    <property type="molecule type" value="Genomic_DNA"/>
</dbReference>
<accession>A0A426Y4H1</accession>
<dbReference type="Proteomes" id="UP000287651">
    <property type="component" value="Unassembled WGS sequence"/>
</dbReference>
<comment type="caution">
    <text evidence="1">The sequence shown here is derived from an EMBL/GenBank/DDBJ whole genome shotgun (WGS) entry which is preliminary data.</text>
</comment>
<organism evidence="1 2">
    <name type="scientific">Ensete ventricosum</name>
    <name type="common">Abyssinian banana</name>
    <name type="synonym">Musa ensete</name>
    <dbReference type="NCBI Taxonomy" id="4639"/>
    <lineage>
        <taxon>Eukaryota</taxon>
        <taxon>Viridiplantae</taxon>
        <taxon>Streptophyta</taxon>
        <taxon>Embryophyta</taxon>
        <taxon>Tracheophyta</taxon>
        <taxon>Spermatophyta</taxon>
        <taxon>Magnoliopsida</taxon>
        <taxon>Liliopsida</taxon>
        <taxon>Zingiberales</taxon>
        <taxon>Musaceae</taxon>
        <taxon>Ensete</taxon>
    </lineage>
</organism>
<protein>
    <submittedName>
        <fullName evidence="1">Uncharacterized protein</fullName>
    </submittedName>
</protein>
<sequence length="80" mass="8749">MQDTTMLNIQSNPKPRRTSSSQQPAESISRKLSATSSSKPRSPIILFILSGETPLDCAPTMLQFKMRKKAEELAGTAQAI</sequence>
<evidence type="ECO:0000313" key="2">
    <source>
        <dbReference type="Proteomes" id="UP000287651"/>
    </source>
</evidence>
<dbReference type="AlphaFoldDB" id="A0A426Y4H1"/>
<name>A0A426Y4H1_ENSVE</name>
<reference evidence="1 2" key="1">
    <citation type="journal article" date="2014" name="Agronomy (Basel)">
        <title>A Draft Genome Sequence for Ensete ventricosum, the Drought-Tolerant Tree Against Hunger.</title>
        <authorList>
            <person name="Harrison J."/>
            <person name="Moore K.A."/>
            <person name="Paszkiewicz K."/>
            <person name="Jones T."/>
            <person name="Grant M."/>
            <person name="Ambacheew D."/>
            <person name="Muzemil S."/>
            <person name="Studholme D.J."/>
        </authorList>
    </citation>
    <scope>NUCLEOTIDE SEQUENCE [LARGE SCALE GENOMIC DNA]</scope>
</reference>
<proteinExistence type="predicted"/>